<protein>
    <submittedName>
        <fullName evidence="3">Type III-B CRISPR module RAMP protein Cmr1</fullName>
    </submittedName>
</protein>
<dbReference type="GO" id="GO:0051607">
    <property type="term" value="P:defense response to virus"/>
    <property type="evidence" value="ECO:0007669"/>
    <property type="project" value="UniProtKB-KW"/>
</dbReference>
<evidence type="ECO:0000256" key="1">
    <source>
        <dbReference type="ARBA" id="ARBA00023118"/>
    </source>
</evidence>
<dbReference type="NCBIfam" id="TIGR01894">
    <property type="entry name" value="cas_TM1795_cmr1"/>
    <property type="match status" value="1"/>
</dbReference>
<gene>
    <name evidence="3" type="ORF">B9Q06_05975</name>
</gene>
<proteinExistence type="predicted"/>
<reference evidence="3 4" key="1">
    <citation type="submission" date="2017-04" db="EMBL/GenBank/DDBJ databases">
        <title>Novel microbial lineages endemic to geothermal iron-oxide mats fill important gaps in the evolutionary history of Archaea.</title>
        <authorList>
            <person name="Jay Z.J."/>
            <person name="Beam J.P."/>
            <person name="Dlakic M."/>
            <person name="Rusch D.B."/>
            <person name="Kozubal M.A."/>
            <person name="Inskeep W.P."/>
        </authorList>
    </citation>
    <scope>NUCLEOTIDE SEQUENCE [LARGE SCALE GENOMIC DNA]</scope>
    <source>
        <strain evidence="3">ECH_B_2</strain>
    </source>
</reference>
<dbReference type="InterPro" id="IPR007522">
    <property type="entry name" value="CRISPR-assoc_prot_TM1795"/>
</dbReference>
<dbReference type="AlphaFoldDB" id="A0A2R6B9Z8"/>
<organism evidence="3 4">
    <name type="scientific">Candidatus Marsarchaeota G2 archaeon ECH_B_2</name>
    <dbReference type="NCBI Taxonomy" id="1978160"/>
    <lineage>
        <taxon>Archaea</taxon>
        <taxon>Candidatus Marsarchaeota</taxon>
        <taxon>Candidatus Marsarchaeota group 2</taxon>
    </lineage>
</organism>
<dbReference type="Pfam" id="PF03787">
    <property type="entry name" value="RAMPs"/>
    <property type="match status" value="1"/>
</dbReference>
<accession>A0A2R6B9Z8</accession>
<evidence type="ECO:0000259" key="2">
    <source>
        <dbReference type="Pfam" id="PF03787"/>
    </source>
</evidence>
<dbReference type="Proteomes" id="UP000241284">
    <property type="component" value="Unassembled WGS sequence"/>
</dbReference>
<dbReference type="EMBL" id="NEXH01000010">
    <property type="protein sequence ID" value="PSN95426.1"/>
    <property type="molecule type" value="Genomic_DNA"/>
</dbReference>
<keyword evidence="1" id="KW-0051">Antiviral defense</keyword>
<dbReference type="InterPro" id="IPR005537">
    <property type="entry name" value="RAMP_III_fam"/>
</dbReference>
<feature type="domain" description="CRISPR type III-associated protein" evidence="2">
    <location>
        <begin position="27"/>
        <end position="176"/>
    </location>
</feature>
<comment type="caution">
    <text evidence="3">The sequence shown here is derived from an EMBL/GenBank/DDBJ whole genome shotgun (WGS) entry which is preliminary data.</text>
</comment>
<evidence type="ECO:0000313" key="4">
    <source>
        <dbReference type="Proteomes" id="UP000241284"/>
    </source>
</evidence>
<name>A0A2R6B9Z8_9ARCH</name>
<evidence type="ECO:0000313" key="3">
    <source>
        <dbReference type="EMBL" id="PSN95426.1"/>
    </source>
</evidence>
<sequence length="456" mass="51988">MNEKIDLNNLMADVDGFIKKRLVAKIKFEGVTPWWGGDHDGYTSNHIDEDEIVGRVRWFLRTVYNRFCATNLNNYIEAEEFVSKLLGSTSSRSLYAIRTTNTRPVSNNCMDLPRIRLATQGIRNKKNLLPVNIQNLTVEIYRNGSSTFDEIIVGALILTLAFLGIGKGANRGFGRFVPNTCPEIANSICNKILQGDVRGAFDEFYNVFRRVTNCNRMNSWTQSAVPLAPLAQLNNTDSIMIIPCKADKCEQLNVIQNAVMKVTFKTTVFQAKKTDEGGYIHTFIYGLPRHSVVMFKTDVNGYTLQTDPQNLHDIIRKYFRLDKGISTDENTQQPFKPLKGITGYYALRGDNIVDIRRQSMYILSPFKDKIIILPFLSLRDHENEINNILHIGVHKNGNIATQLNVVVRPVTNLINGNRLTKHERQLALNNPKLAFGNLRELIENYTNILQRMIRCR</sequence>